<evidence type="ECO:0008006" key="4">
    <source>
        <dbReference type="Google" id="ProtNLM"/>
    </source>
</evidence>
<keyword evidence="1" id="KW-0802">TPR repeat</keyword>
<dbReference type="InterPro" id="IPR011990">
    <property type="entry name" value="TPR-like_helical_dom_sf"/>
</dbReference>
<gene>
    <name evidence="2" type="ordered locus">aq_1219</name>
</gene>
<dbReference type="EMBL" id="AE000657">
    <property type="protein sequence ID" value="AAC07234.1"/>
    <property type="molecule type" value="Genomic_DNA"/>
</dbReference>
<dbReference type="eggNOG" id="COG3118">
    <property type="taxonomic scope" value="Bacteria"/>
</dbReference>
<dbReference type="OrthoDB" id="6399948at2"/>
<keyword evidence="3" id="KW-1185">Reference proteome</keyword>
<dbReference type="RefSeq" id="WP_010880771.1">
    <property type="nucleotide sequence ID" value="NC_000918.1"/>
</dbReference>
<sequence length="185" mass="21963">MRVFVDKKREAQEKLQRVLEEERHDIPKLISSLKKLMQEDPYYLESYVYLAEILENEGHIKEAEEILIDALNKAMELIKDEDGNLPDRLEWKYETNRHIIKAILEAGIMFWEVGDVDRALEVLKMLYKLDPEDPVGVRYYILAILEGMGFEEFELTFGKNGGYDTESLEKWFENHKEKLEEFIED</sequence>
<evidence type="ECO:0000313" key="2">
    <source>
        <dbReference type="EMBL" id="AAC07234.1"/>
    </source>
</evidence>
<protein>
    <recommendedName>
        <fullName evidence="4">Tetratricopeptide repeat protein</fullName>
    </recommendedName>
</protein>
<proteinExistence type="predicted"/>
<dbReference type="InParanoid" id="O67269"/>
<dbReference type="Pfam" id="PF04910">
    <property type="entry name" value="Tcf25"/>
    <property type="match status" value="1"/>
</dbReference>
<dbReference type="InterPro" id="IPR006994">
    <property type="entry name" value="TCF25/Rqc1"/>
</dbReference>
<feature type="repeat" description="TPR" evidence="1">
    <location>
        <begin position="100"/>
        <end position="133"/>
    </location>
</feature>
<dbReference type="EnsemblBacteria" id="AAC07234">
    <property type="protein sequence ID" value="AAC07234"/>
    <property type="gene ID" value="aq_1219"/>
</dbReference>
<dbReference type="Gene3D" id="1.25.40.10">
    <property type="entry name" value="Tetratricopeptide repeat domain"/>
    <property type="match status" value="1"/>
</dbReference>
<evidence type="ECO:0000313" key="3">
    <source>
        <dbReference type="Proteomes" id="UP000000798"/>
    </source>
</evidence>
<dbReference type="AlphaFoldDB" id="O67269"/>
<reference evidence="2 3" key="1">
    <citation type="journal article" date="1998" name="Nature">
        <title>The complete genome of the hyperthermophilic bacterium Aquifex aeolicus.</title>
        <authorList>
            <person name="Deckert G."/>
            <person name="Warren P.V."/>
            <person name="Gaasterland T."/>
            <person name="Young W.G."/>
            <person name="Lenox A.L."/>
            <person name="Graham D.E."/>
            <person name="Overbeek R."/>
            <person name="Snead M.A."/>
            <person name="Keller M."/>
            <person name="Aujay M."/>
            <person name="Huber R."/>
            <person name="Feldman R.A."/>
            <person name="Short J.M."/>
            <person name="Olson G.J."/>
            <person name="Swanson R.V."/>
        </authorList>
    </citation>
    <scope>NUCLEOTIDE SEQUENCE [LARGE SCALE GENOMIC DNA]</scope>
    <source>
        <strain evidence="2 3">VF5</strain>
    </source>
</reference>
<name>O67269_AQUAE</name>
<dbReference type="SUPFAM" id="SSF48452">
    <property type="entry name" value="TPR-like"/>
    <property type="match status" value="1"/>
</dbReference>
<organism evidence="2 3">
    <name type="scientific">Aquifex aeolicus (strain VF5)</name>
    <dbReference type="NCBI Taxonomy" id="224324"/>
    <lineage>
        <taxon>Bacteria</taxon>
        <taxon>Pseudomonadati</taxon>
        <taxon>Aquificota</taxon>
        <taxon>Aquificia</taxon>
        <taxon>Aquificales</taxon>
        <taxon>Aquificaceae</taxon>
        <taxon>Aquifex</taxon>
    </lineage>
</organism>
<evidence type="ECO:0000256" key="1">
    <source>
        <dbReference type="PROSITE-ProRule" id="PRU00339"/>
    </source>
</evidence>
<dbReference type="HOGENOM" id="CLU_1458445_0_0_0"/>
<accession>O67269</accession>
<dbReference type="Proteomes" id="UP000000798">
    <property type="component" value="Chromosome"/>
</dbReference>
<dbReference type="KEGG" id="aae:aq_1219"/>
<dbReference type="PIR" id="B70405">
    <property type="entry name" value="B70405"/>
</dbReference>
<dbReference type="InterPro" id="IPR019734">
    <property type="entry name" value="TPR_rpt"/>
</dbReference>
<dbReference type="PATRIC" id="fig|224324.8.peg.947"/>
<dbReference type="PROSITE" id="PS50005">
    <property type="entry name" value="TPR"/>
    <property type="match status" value="1"/>
</dbReference>